<dbReference type="Pfam" id="PF13649">
    <property type="entry name" value="Methyltransf_25"/>
    <property type="match status" value="1"/>
</dbReference>
<feature type="binding site" evidence="5">
    <location>
        <position position="141"/>
    </location>
    <ligand>
        <name>S-adenosyl-L-methionine</name>
        <dbReference type="ChEBI" id="CHEBI:59789"/>
    </ligand>
</feature>
<name>A0A7Y9XUX1_9SPHN</name>
<gene>
    <name evidence="7" type="ORF">FHS75_001373</name>
</gene>
<feature type="binding site" evidence="5">
    <location>
        <position position="97"/>
    </location>
    <ligand>
        <name>S-adenosyl-L-methionine</name>
        <dbReference type="ChEBI" id="CHEBI:59789"/>
    </ligand>
</feature>
<reference evidence="7 8" key="1">
    <citation type="submission" date="2020-07" db="EMBL/GenBank/DDBJ databases">
        <title>Genomic Encyclopedia of Type Strains, Phase IV (KMG-IV): sequencing the most valuable type-strain genomes for metagenomic binning, comparative biology and taxonomic classification.</title>
        <authorList>
            <person name="Goeker M."/>
        </authorList>
    </citation>
    <scope>NUCLEOTIDE SEQUENCE [LARGE SCALE GENOMIC DNA]</scope>
    <source>
        <strain evidence="7 8">DSM 29043</strain>
    </source>
</reference>
<keyword evidence="2 4" id="KW-0808">Transferase</keyword>
<dbReference type="PROSITE" id="PS51600">
    <property type="entry name" value="SAM_GNMT"/>
    <property type="match status" value="1"/>
</dbReference>
<dbReference type="EMBL" id="JACBZF010000002">
    <property type="protein sequence ID" value="NYH95054.1"/>
    <property type="molecule type" value="Genomic_DNA"/>
</dbReference>
<sequence>MIESSTKGVFAPETLQDYGADPVAVRESDKYVSEYIRGFVDKWDELIDWNSRAESEGRFFIDVLKARGKETVLDVATGTGFHSVQLLKAGFSVFSADGSAEMLAKAFDNGMRHDVVLKTIHADWRWLNKDVHGKFDAIICLGNSFTHLFEEADRRRALAEFYAALKHDGILIIDQRNYDSILDHGFSTQHKYYYCGDQVVAEPVHVDEGLARFEYRFPDGSKHNLNMFPLRKNYVRGLLEDAGFRKIKTYGDFQDEAEEANPDFFVHVAEKNYV</sequence>
<dbReference type="PIRSF" id="PIRSF000385">
    <property type="entry name" value="Gly_N-mtase"/>
    <property type="match status" value="1"/>
</dbReference>
<feature type="binding site" evidence="5">
    <location>
        <position position="43"/>
    </location>
    <ligand>
        <name>S-adenosyl-L-methionine</name>
        <dbReference type="ChEBI" id="CHEBI:59789"/>
    </ligand>
</feature>
<dbReference type="GO" id="GO:0016594">
    <property type="term" value="F:glycine binding"/>
    <property type="evidence" value="ECO:0007669"/>
    <property type="project" value="TreeGrafter"/>
</dbReference>
<feature type="domain" description="Methyltransferase" evidence="6">
    <location>
        <begin position="72"/>
        <end position="169"/>
    </location>
</feature>
<dbReference type="GO" id="GO:1904047">
    <property type="term" value="F:S-adenosyl-L-methionine binding"/>
    <property type="evidence" value="ECO:0007669"/>
    <property type="project" value="TreeGrafter"/>
</dbReference>
<dbReference type="GO" id="GO:0006111">
    <property type="term" value="P:regulation of gluconeogenesis"/>
    <property type="evidence" value="ECO:0007669"/>
    <property type="project" value="TreeGrafter"/>
</dbReference>
<dbReference type="PANTHER" id="PTHR16458:SF2">
    <property type="entry name" value="GLYCINE N-METHYLTRANSFERASE"/>
    <property type="match status" value="1"/>
</dbReference>
<dbReference type="PANTHER" id="PTHR16458">
    <property type="entry name" value="GLYCINE N-METHYLTRANSFERASE"/>
    <property type="match status" value="1"/>
</dbReference>
<dbReference type="GO" id="GO:0005829">
    <property type="term" value="C:cytosol"/>
    <property type="evidence" value="ECO:0007669"/>
    <property type="project" value="TreeGrafter"/>
</dbReference>
<dbReference type="Gene3D" id="3.40.50.150">
    <property type="entry name" value="Vaccinia Virus protein VP39"/>
    <property type="match status" value="1"/>
</dbReference>
<dbReference type="GO" id="GO:1901052">
    <property type="term" value="P:sarcosine metabolic process"/>
    <property type="evidence" value="ECO:0007669"/>
    <property type="project" value="TreeGrafter"/>
</dbReference>
<evidence type="ECO:0000256" key="1">
    <source>
        <dbReference type="ARBA" id="ARBA00022603"/>
    </source>
</evidence>
<dbReference type="GO" id="GO:0006730">
    <property type="term" value="P:one-carbon metabolic process"/>
    <property type="evidence" value="ECO:0007669"/>
    <property type="project" value="TreeGrafter"/>
</dbReference>
<accession>A0A7Y9XUX1</accession>
<dbReference type="InterPro" id="IPR041698">
    <property type="entry name" value="Methyltransf_25"/>
</dbReference>
<evidence type="ECO:0000256" key="2">
    <source>
        <dbReference type="ARBA" id="ARBA00022679"/>
    </source>
</evidence>
<protein>
    <submittedName>
        <fullName evidence="7">SAM-dependent methyltransferase</fullName>
    </submittedName>
</protein>
<proteinExistence type="inferred from homology"/>
<comment type="caution">
    <text evidence="7">The sequence shown here is derived from an EMBL/GenBank/DDBJ whole genome shotgun (WGS) entry which is preliminary data.</text>
</comment>
<evidence type="ECO:0000256" key="5">
    <source>
        <dbReference type="PIRSR" id="PIRSR000385-2"/>
    </source>
</evidence>
<dbReference type="InterPro" id="IPR029063">
    <property type="entry name" value="SAM-dependent_MTases_sf"/>
</dbReference>
<feature type="binding site" evidence="5">
    <location>
        <position position="35"/>
    </location>
    <ligand>
        <name>S-adenosyl-L-methionine</name>
        <dbReference type="ChEBI" id="CHEBI:59789"/>
    </ligand>
</feature>
<feature type="binding site" evidence="5">
    <location>
        <position position="76"/>
    </location>
    <ligand>
        <name>S-adenosyl-L-methionine</name>
        <dbReference type="ChEBI" id="CHEBI:59789"/>
    </ligand>
</feature>
<dbReference type="Gene3D" id="3.30.46.10">
    <property type="entry name" value="Glycine N-methyltransferase, chain A, domain 1"/>
    <property type="match status" value="1"/>
</dbReference>
<dbReference type="AlphaFoldDB" id="A0A7Y9XUX1"/>
<dbReference type="GO" id="GO:0046500">
    <property type="term" value="P:S-adenosylmethionine metabolic process"/>
    <property type="evidence" value="ECO:0007669"/>
    <property type="project" value="TreeGrafter"/>
</dbReference>
<feature type="binding site" evidence="5">
    <location>
        <begin position="123"/>
        <end position="124"/>
    </location>
    <ligand>
        <name>S-adenosyl-L-methionine</name>
        <dbReference type="ChEBI" id="CHEBI:59789"/>
    </ligand>
</feature>
<evidence type="ECO:0000256" key="4">
    <source>
        <dbReference type="PIRNR" id="PIRNR000385"/>
    </source>
</evidence>
<evidence type="ECO:0000313" key="8">
    <source>
        <dbReference type="Proteomes" id="UP000522081"/>
    </source>
</evidence>
<keyword evidence="3 4" id="KW-0949">S-adenosyl-L-methionine</keyword>
<keyword evidence="1 4" id="KW-0489">Methyltransferase</keyword>
<dbReference type="GO" id="GO:0042802">
    <property type="term" value="F:identical protein binding"/>
    <property type="evidence" value="ECO:0007669"/>
    <property type="project" value="TreeGrafter"/>
</dbReference>
<dbReference type="GO" id="GO:0051289">
    <property type="term" value="P:protein homotetramerization"/>
    <property type="evidence" value="ECO:0007669"/>
    <property type="project" value="TreeGrafter"/>
</dbReference>
<dbReference type="Proteomes" id="UP000522081">
    <property type="component" value="Unassembled WGS sequence"/>
</dbReference>
<keyword evidence="8" id="KW-1185">Reference proteome</keyword>
<dbReference type="SUPFAM" id="SSF53335">
    <property type="entry name" value="S-adenosyl-L-methionine-dependent methyltransferases"/>
    <property type="match status" value="1"/>
</dbReference>
<dbReference type="GO" id="GO:0046498">
    <property type="term" value="P:S-adenosylhomocysteine metabolic process"/>
    <property type="evidence" value="ECO:0007669"/>
    <property type="project" value="TreeGrafter"/>
</dbReference>
<dbReference type="CDD" id="cd02440">
    <property type="entry name" value="AdoMet_MTases"/>
    <property type="match status" value="1"/>
</dbReference>
<evidence type="ECO:0000256" key="3">
    <source>
        <dbReference type="ARBA" id="ARBA00022691"/>
    </source>
</evidence>
<feature type="binding site" evidence="5">
    <location>
        <position position="52"/>
    </location>
    <ligand>
        <name>S-adenosyl-L-methionine</name>
        <dbReference type="ChEBI" id="CHEBI:59789"/>
    </ligand>
</feature>
<evidence type="ECO:0000313" key="7">
    <source>
        <dbReference type="EMBL" id="NYH95054.1"/>
    </source>
</evidence>
<comment type="similarity">
    <text evidence="4">Belongs to the class I-like SAM-binding methyltransferase superfamily. Glycine N-methyltransferase family.</text>
</comment>
<dbReference type="GO" id="GO:0017174">
    <property type="term" value="F:glycine N-methyltransferase activity"/>
    <property type="evidence" value="ECO:0007669"/>
    <property type="project" value="InterPro"/>
</dbReference>
<dbReference type="RefSeq" id="WP_179406943.1">
    <property type="nucleotide sequence ID" value="NZ_BMGF01000002.1"/>
</dbReference>
<evidence type="ECO:0000259" key="6">
    <source>
        <dbReference type="Pfam" id="PF13649"/>
    </source>
</evidence>
<dbReference type="GO" id="GO:0032259">
    <property type="term" value="P:methylation"/>
    <property type="evidence" value="ECO:0007669"/>
    <property type="project" value="UniProtKB-KW"/>
</dbReference>
<dbReference type="InterPro" id="IPR014369">
    <property type="entry name" value="Gly/Sar_N_MeTrfase"/>
</dbReference>
<organism evidence="7 8">
    <name type="scientific">Novosphingobium marinum</name>
    <dbReference type="NCBI Taxonomy" id="1514948"/>
    <lineage>
        <taxon>Bacteria</taxon>
        <taxon>Pseudomonadati</taxon>
        <taxon>Pseudomonadota</taxon>
        <taxon>Alphaproteobacteria</taxon>
        <taxon>Sphingomonadales</taxon>
        <taxon>Sphingomonadaceae</taxon>
        <taxon>Novosphingobium</taxon>
    </lineage>
</organism>